<organism evidence="1 2">
    <name type="scientific">Rhodococcus ruber</name>
    <dbReference type="NCBI Taxonomy" id="1830"/>
    <lineage>
        <taxon>Bacteria</taxon>
        <taxon>Bacillati</taxon>
        <taxon>Actinomycetota</taxon>
        <taxon>Actinomycetes</taxon>
        <taxon>Mycobacteriales</taxon>
        <taxon>Nocardiaceae</taxon>
        <taxon>Rhodococcus</taxon>
    </lineage>
</organism>
<dbReference type="eggNOG" id="ENOG5032RGE">
    <property type="taxonomic scope" value="Bacteria"/>
</dbReference>
<dbReference type="OrthoDB" id="2988755at2"/>
<dbReference type="AlphaFoldDB" id="A0A098BPU8"/>
<gene>
    <name evidence="1" type="ORF">RHRU231_560005</name>
</gene>
<sequence>MDTTTAVSTARPASRRPAGPAFLAQRWPTVAALAFALFGTPAEASVEILTEMMMLLPFLYLVTAVLGRPRAVWVVFPASYTVWFVLRALDVVPSTVLIGAAAAVVIVVGAVRGRLRDRRFLVQVAGMVAFGVLGLVALAADPDLARYLVAAGWFLHGVWDLVHHRLRVTVDRSFAEFCAVLDVAVAVALVVV</sequence>
<accession>A0A098BPU8</accession>
<reference evidence="1 2" key="1">
    <citation type="journal article" date="2014" name="Genome Announc.">
        <title>Draft Genome Sequence of Propane- and Butane-Oxidizing Actinobacterium Rhodococcus ruber IEGM 231.</title>
        <authorList>
            <person name="Ivshina I.B."/>
            <person name="Kuyukina M.S."/>
            <person name="Krivoruchko A.V."/>
            <person name="Barbe V."/>
            <person name="Fischer C."/>
        </authorList>
    </citation>
    <scope>NUCLEOTIDE SEQUENCE [LARGE SCALE GENOMIC DNA]</scope>
</reference>
<evidence type="ECO:0000313" key="1">
    <source>
        <dbReference type="EMBL" id="CDZ89751.1"/>
    </source>
</evidence>
<dbReference type="Proteomes" id="UP000042997">
    <property type="component" value="Unassembled WGS sequence"/>
</dbReference>
<name>A0A098BPU8_9NOCA</name>
<dbReference type="EMBL" id="CCSD01000068">
    <property type="protein sequence ID" value="CDZ89751.1"/>
    <property type="molecule type" value="Genomic_DNA"/>
</dbReference>
<dbReference type="RefSeq" id="WP_040272901.1">
    <property type="nucleotide sequence ID" value="NZ_CP029146.1"/>
</dbReference>
<evidence type="ECO:0000313" key="2">
    <source>
        <dbReference type="Proteomes" id="UP000042997"/>
    </source>
</evidence>
<protein>
    <submittedName>
        <fullName evidence="1">Uncharacterized protein</fullName>
    </submittedName>
</protein>
<proteinExistence type="predicted"/>